<dbReference type="OrthoDB" id="346839at2759"/>
<gene>
    <name evidence="5" type="ORF">EXIGLDRAFT_614095</name>
</gene>
<dbReference type="InterPro" id="IPR051229">
    <property type="entry name" value="ALYREF_mRNA_export"/>
</dbReference>
<evidence type="ECO:0000256" key="1">
    <source>
        <dbReference type="ARBA" id="ARBA00022884"/>
    </source>
</evidence>
<protein>
    <recommendedName>
        <fullName evidence="4">RRM domain-containing protein</fullName>
    </recommendedName>
</protein>
<dbReference type="PANTHER" id="PTHR19965:SF35">
    <property type="entry name" value="RNA ANNEALING PROTEIN YRA1"/>
    <property type="match status" value="1"/>
</dbReference>
<accession>A0A165HYY1</accession>
<dbReference type="SUPFAM" id="SSF54928">
    <property type="entry name" value="RNA-binding domain, RBD"/>
    <property type="match status" value="1"/>
</dbReference>
<dbReference type="GO" id="GO:0005634">
    <property type="term" value="C:nucleus"/>
    <property type="evidence" value="ECO:0007669"/>
    <property type="project" value="TreeGrafter"/>
</dbReference>
<evidence type="ECO:0000313" key="5">
    <source>
        <dbReference type="EMBL" id="KZV92655.1"/>
    </source>
</evidence>
<evidence type="ECO:0000256" key="3">
    <source>
        <dbReference type="SAM" id="MobiDB-lite"/>
    </source>
</evidence>
<dbReference type="FunCoup" id="A0A165HYY1">
    <property type="interactions" value="686"/>
</dbReference>
<name>A0A165HYY1_EXIGL</name>
<evidence type="ECO:0000313" key="6">
    <source>
        <dbReference type="Proteomes" id="UP000077266"/>
    </source>
</evidence>
<dbReference type="EMBL" id="KV426004">
    <property type="protein sequence ID" value="KZV92655.1"/>
    <property type="molecule type" value="Genomic_DNA"/>
</dbReference>
<dbReference type="InParanoid" id="A0A165HYY1"/>
<dbReference type="Gene3D" id="3.30.70.330">
    <property type="match status" value="1"/>
</dbReference>
<dbReference type="Pfam" id="PF00076">
    <property type="entry name" value="RRM_1"/>
    <property type="match status" value="1"/>
</dbReference>
<dbReference type="AlphaFoldDB" id="A0A165HYY1"/>
<reference evidence="5 6" key="1">
    <citation type="journal article" date="2016" name="Mol. Biol. Evol.">
        <title>Comparative Genomics of Early-Diverging Mushroom-Forming Fungi Provides Insights into the Origins of Lignocellulose Decay Capabilities.</title>
        <authorList>
            <person name="Nagy L.G."/>
            <person name="Riley R."/>
            <person name="Tritt A."/>
            <person name="Adam C."/>
            <person name="Daum C."/>
            <person name="Floudas D."/>
            <person name="Sun H."/>
            <person name="Yadav J.S."/>
            <person name="Pangilinan J."/>
            <person name="Larsson K.H."/>
            <person name="Matsuura K."/>
            <person name="Barry K."/>
            <person name="Labutti K."/>
            <person name="Kuo R."/>
            <person name="Ohm R.A."/>
            <person name="Bhattacharya S.S."/>
            <person name="Shirouzu T."/>
            <person name="Yoshinaga Y."/>
            <person name="Martin F.M."/>
            <person name="Grigoriev I.V."/>
            <person name="Hibbett D.S."/>
        </authorList>
    </citation>
    <scope>NUCLEOTIDE SEQUENCE [LARGE SCALE GENOMIC DNA]</scope>
    <source>
        <strain evidence="5 6">HHB12029</strain>
    </source>
</reference>
<keyword evidence="1 2" id="KW-0694">RNA-binding</keyword>
<proteinExistence type="predicted"/>
<dbReference type="GO" id="GO:0003729">
    <property type="term" value="F:mRNA binding"/>
    <property type="evidence" value="ECO:0007669"/>
    <property type="project" value="TreeGrafter"/>
</dbReference>
<dbReference type="InterPro" id="IPR012677">
    <property type="entry name" value="Nucleotide-bd_a/b_plait_sf"/>
</dbReference>
<evidence type="ECO:0000259" key="4">
    <source>
        <dbReference type="PROSITE" id="PS50102"/>
    </source>
</evidence>
<dbReference type="Proteomes" id="UP000077266">
    <property type="component" value="Unassembled WGS sequence"/>
</dbReference>
<dbReference type="PROSITE" id="PS50102">
    <property type="entry name" value="RRM"/>
    <property type="match status" value="1"/>
</dbReference>
<keyword evidence="6" id="KW-1185">Reference proteome</keyword>
<feature type="domain" description="RRM" evidence="4">
    <location>
        <begin position="66"/>
        <end position="144"/>
    </location>
</feature>
<dbReference type="PANTHER" id="PTHR19965">
    <property type="entry name" value="RNA AND EXPORT FACTOR BINDING PROTEIN"/>
    <property type="match status" value="1"/>
</dbReference>
<dbReference type="InterPro" id="IPR000504">
    <property type="entry name" value="RRM_dom"/>
</dbReference>
<evidence type="ECO:0000256" key="2">
    <source>
        <dbReference type="PROSITE-ProRule" id="PRU00176"/>
    </source>
</evidence>
<dbReference type="STRING" id="1314781.A0A165HYY1"/>
<feature type="compositionally biased region" description="Basic residues" evidence="3">
    <location>
        <begin position="1"/>
        <end position="15"/>
    </location>
</feature>
<organism evidence="5 6">
    <name type="scientific">Exidia glandulosa HHB12029</name>
    <dbReference type="NCBI Taxonomy" id="1314781"/>
    <lineage>
        <taxon>Eukaryota</taxon>
        <taxon>Fungi</taxon>
        <taxon>Dikarya</taxon>
        <taxon>Basidiomycota</taxon>
        <taxon>Agaricomycotina</taxon>
        <taxon>Agaricomycetes</taxon>
        <taxon>Auriculariales</taxon>
        <taxon>Exidiaceae</taxon>
        <taxon>Exidia</taxon>
    </lineage>
</organism>
<feature type="region of interest" description="Disordered" evidence="3">
    <location>
        <begin position="1"/>
        <end position="29"/>
    </location>
</feature>
<dbReference type="SMART" id="SM00360">
    <property type="entry name" value="RRM"/>
    <property type="match status" value="1"/>
</dbReference>
<dbReference type="InterPro" id="IPR035979">
    <property type="entry name" value="RBD_domain_sf"/>
</dbReference>
<sequence>MIVDKKKRGSRRGRGARAGAPASGGAGAGATARARYSGILPSSNVTVNTRQATAAAAIQAGTVGSEKIIVSNLPPDVNEAQIKELFSTTVGPLKEVNLHYDSAGKSKGVANVAFTRKGDGTKAYNQYNNRLIDGSQLLSYFFSSLPPSSAALGLPVLASLRPTT</sequence>